<feature type="transmembrane region" description="Helical" evidence="6">
    <location>
        <begin position="152"/>
        <end position="173"/>
    </location>
</feature>
<dbReference type="PROSITE" id="PS50259">
    <property type="entry name" value="G_PROTEIN_RECEP_F3_4"/>
    <property type="match status" value="1"/>
</dbReference>
<dbReference type="PRINTS" id="PR00248">
    <property type="entry name" value="GPCRMGR"/>
</dbReference>
<keyword evidence="2 6" id="KW-0812">Transmembrane</keyword>
<evidence type="ECO:0000256" key="5">
    <source>
        <dbReference type="ARBA" id="ARBA00023180"/>
    </source>
</evidence>
<comment type="subcellular location">
    <subcellularLocation>
        <location evidence="1">Membrane</location>
        <topology evidence="1">Multi-pass membrane protein</topology>
    </subcellularLocation>
</comment>
<feature type="transmembrane region" description="Helical" evidence="6">
    <location>
        <begin position="40"/>
        <end position="66"/>
    </location>
</feature>
<dbReference type="GO" id="GO:0004930">
    <property type="term" value="F:G protein-coupled receptor activity"/>
    <property type="evidence" value="ECO:0007669"/>
    <property type="project" value="InterPro"/>
</dbReference>
<reference evidence="8" key="1">
    <citation type="submission" date="2015-12" db="EMBL/GenBank/DDBJ databases">
        <title>De novo transcriptome assembly of four potential Pierce s Disease insect vectors from Arizona vineyards.</title>
        <authorList>
            <person name="Tassone E.E."/>
        </authorList>
    </citation>
    <scope>NUCLEOTIDE SEQUENCE</scope>
</reference>
<keyword evidence="4 6" id="KW-0472">Membrane</keyword>
<dbReference type="Pfam" id="PF00003">
    <property type="entry name" value="7tm_3"/>
    <property type="match status" value="1"/>
</dbReference>
<feature type="transmembrane region" description="Helical" evidence="6">
    <location>
        <begin position="110"/>
        <end position="131"/>
    </location>
</feature>
<dbReference type="InterPro" id="IPR000337">
    <property type="entry name" value="GPCR_3"/>
</dbReference>
<accession>A0A1B6EEK2</accession>
<evidence type="ECO:0000256" key="3">
    <source>
        <dbReference type="ARBA" id="ARBA00022989"/>
    </source>
</evidence>
<gene>
    <name evidence="8" type="ORF">g.2055</name>
</gene>
<feature type="domain" description="G-protein coupled receptors family 3 profile" evidence="7">
    <location>
        <begin position="40"/>
        <end position="192"/>
    </location>
</feature>
<dbReference type="EMBL" id="GEDC01000984">
    <property type="protein sequence ID" value="JAS36314.1"/>
    <property type="molecule type" value="Transcribed_RNA"/>
</dbReference>
<dbReference type="InterPro" id="IPR017978">
    <property type="entry name" value="GPCR_3_C"/>
</dbReference>
<evidence type="ECO:0000256" key="2">
    <source>
        <dbReference type="ARBA" id="ARBA00022692"/>
    </source>
</evidence>
<feature type="transmembrane region" description="Helical" evidence="6">
    <location>
        <begin position="78"/>
        <end position="98"/>
    </location>
</feature>
<evidence type="ECO:0000256" key="4">
    <source>
        <dbReference type="ARBA" id="ARBA00023136"/>
    </source>
</evidence>
<keyword evidence="5" id="KW-0325">Glycoprotein</keyword>
<evidence type="ECO:0000313" key="8">
    <source>
        <dbReference type="EMBL" id="JAS36314.1"/>
    </source>
</evidence>
<dbReference type="PANTHER" id="PTHR24060">
    <property type="entry name" value="METABOTROPIC GLUTAMATE RECEPTOR"/>
    <property type="match status" value="1"/>
</dbReference>
<dbReference type="Gene3D" id="2.10.50.30">
    <property type="entry name" value="GPCR, family 3, nine cysteines domain"/>
    <property type="match status" value="1"/>
</dbReference>
<dbReference type="GO" id="GO:0016020">
    <property type="term" value="C:membrane"/>
    <property type="evidence" value="ECO:0007669"/>
    <property type="project" value="UniProtKB-SubCell"/>
</dbReference>
<name>A0A1B6EEK2_9HEMI</name>
<dbReference type="AlphaFoldDB" id="A0A1B6EEK2"/>
<dbReference type="InterPro" id="IPR050726">
    <property type="entry name" value="mGluR"/>
</dbReference>
<organism evidence="8">
    <name type="scientific">Clastoptera arizonana</name>
    <name type="common">Arizona spittle bug</name>
    <dbReference type="NCBI Taxonomy" id="38151"/>
    <lineage>
        <taxon>Eukaryota</taxon>
        <taxon>Metazoa</taxon>
        <taxon>Ecdysozoa</taxon>
        <taxon>Arthropoda</taxon>
        <taxon>Hexapoda</taxon>
        <taxon>Insecta</taxon>
        <taxon>Pterygota</taxon>
        <taxon>Neoptera</taxon>
        <taxon>Paraneoptera</taxon>
        <taxon>Hemiptera</taxon>
        <taxon>Auchenorrhyncha</taxon>
        <taxon>Cercopoidea</taxon>
        <taxon>Clastopteridae</taxon>
        <taxon>Clastoptera</taxon>
    </lineage>
</organism>
<feature type="non-terminal residue" evidence="8">
    <location>
        <position position="1"/>
    </location>
</feature>
<feature type="non-terminal residue" evidence="8">
    <location>
        <position position="196"/>
    </location>
</feature>
<keyword evidence="3 6" id="KW-1133">Transmembrane helix</keyword>
<evidence type="ECO:0000256" key="1">
    <source>
        <dbReference type="ARBA" id="ARBA00004141"/>
    </source>
</evidence>
<evidence type="ECO:0000259" key="7">
    <source>
        <dbReference type="PROSITE" id="PS50259"/>
    </source>
</evidence>
<dbReference type="InterPro" id="IPR038550">
    <property type="entry name" value="GPCR_3_9-Cys_sf"/>
</dbReference>
<evidence type="ECO:0000256" key="6">
    <source>
        <dbReference type="SAM" id="Phobius"/>
    </source>
</evidence>
<protein>
    <recommendedName>
        <fullName evidence="7">G-protein coupled receptors family 3 profile domain-containing protein</fullName>
    </recommendedName>
</protein>
<proteinExistence type="predicted"/>
<sequence>FEYLRDSQHCAACDQGYKPTANFSTCELIPEQYINYDNPWAISALTVATVGIMLTLGVFYIFLVNTDTPVIKAAGRELSYVLLLGTFMEFSMTYVMVAPPTELSCTVIRFFLGFCYTLCYAAVVTKTNLISRIFNSGVQSMKKPRYTSPKSQLLITFMLTSVQVVINCIWFLFDQPRVTLIYPTPDTKLRICAGLG</sequence>